<dbReference type="GO" id="GO:0005886">
    <property type="term" value="C:plasma membrane"/>
    <property type="evidence" value="ECO:0007669"/>
    <property type="project" value="UniProtKB-SubCell"/>
</dbReference>
<keyword evidence="6" id="KW-0406">Ion transport</keyword>
<accession>A0A6S6TGX0</accession>
<proteinExistence type="inferred from homology"/>
<evidence type="ECO:0000256" key="3">
    <source>
        <dbReference type="ARBA" id="ARBA00022475"/>
    </source>
</evidence>
<dbReference type="EMBL" id="CACVAQ010000215">
    <property type="protein sequence ID" value="CAA6814245.1"/>
    <property type="molecule type" value="Genomic_DNA"/>
</dbReference>
<feature type="transmembrane region" description="Helical" evidence="9">
    <location>
        <begin position="265"/>
        <end position="285"/>
    </location>
</feature>
<keyword evidence="7 9" id="KW-0472">Membrane</keyword>
<evidence type="ECO:0000256" key="4">
    <source>
        <dbReference type="ARBA" id="ARBA00022692"/>
    </source>
</evidence>
<dbReference type="AlphaFoldDB" id="A0A6S6TGX0"/>
<evidence type="ECO:0000313" key="10">
    <source>
        <dbReference type="EMBL" id="CAA6814245.1"/>
    </source>
</evidence>
<evidence type="ECO:0000256" key="9">
    <source>
        <dbReference type="SAM" id="Phobius"/>
    </source>
</evidence>
<evidence type="ECO:0000256" key="7">
    <source>
        <dbReference type="ARBA" id="ARBA00023136"/>
    </source>
</evidence>
<evidence type="ECO:0000256" key="5">
    <source>
        <dbReference type="ARBA" id="ARBA00022989"/>
    </source>
</evidence>
<feature type="transmembrane region" description="Helical" evidence="9">
    <location>
        <begin position="21"/>
        <end position="45"/>
    </location>
</feature>
<keyword evidence="5 9" id="KW-1133">Transmembrane helix</keyword>
<protein>
    <submittedName>
        <fullName evidence="10">Membrane protein</fullName>
    </submittedName>
</protein>
<feature type="non-terminal residue" evidence="10">
    <location>
        <position position="1"/>
    </location>
</feature>
<feature type="transmembrane region" description="Helical" evidence="9">
    <location>
        <begin position="237"/>
        <end position="259"/>
    </location>
</feature>
<keyword evidence="4 9" id="KW-0812">Transmembrane</keyword>
<dbReference type="PANTHER" id="PTHR33281">
    <property type="entry name" value="UPF0187 PROTEIN YNEE"/>
    <property type="match status" value="1"/>
</dbReference>
<keyword evidence="3" id="KW-1003">Cell membrane</keyword>
<reference evidence="10" key="1">
    <citation type="submission" date="2020-01" db="EMBL/GenBank/DDBJ databases">
        <authorList>
            <person name="Meier V. D."/>
            <person name="Meier V D."/>
        </authorList>
    </citation>
    <scope>NUCLEOTIDE SEQUENCE</scope>
    <source>
        <strain evidence="10">HLG_WM_MAG_10</strain>
    </source>
</reference>
<organism evidence="10">
    <name type="scientific">uncultured Aureispira sp</name>
    <dbReference type="NCBI Taxonomy" id="1331704"/>
    <lineage>
        <taxon>Bacteria</taxon>
        <taxon>Pseudomonadati</taxon>
        <taxon>Bacteroidota</taxon>
        <taxon>Saprospiria</taxon>
        <taxon>Saprospirales</taxon>
        <taxon>Saprospiraceae</taxon>
        <taxon>Aureispira</taxon>
        <taxon>environmental samples</taxon>
    </lineage>
</organism>
<dbReference type="InterPro" id="IPR044669">
    <property type="entry name" value="YneE/VCCN1/2-like"/>
</dbReference>
<evidence type="ECO:0000256" key="1">
    <source>
        <dbReference type="ARBA" id="ARBA00004651"/>
    </source>
</evidence>
<dbReference type="Pfam" id="PF25539">
    <property type="entry name" value="Bestrophin_2"/>
    <property type="match status" value="1"/>
</dbReference>
<sequence>LKETRKKITPMYTKRNYSFWMMFKWSKTPFFMGLIYSATIGFIQYQGFDLALPWEPVSIIGIALAFYLGFKNNSSYDRLWEARKIWGGLVNDSRSLGAAIMSFVQGKNKAAIQKELIYRHIAWLTALRHQLRLSKEWEHSELRIKGKYFPVASEDYHNKLNKELGLFLSPAEVAVYDEKTNTATQILVTQTKRLQELKDQNYFDNFRHMEFYQLIRSFYDGQGKAERIKNFPFPRQYASTALWLNFTFCLFLPFGMLGFFPAVDIWLLCLCPFMSALLIWIYFLMEKIGDYSENPFEGSFNDVPITSIARAIEIDLREMIDDTDIPAPLSSEKGFLL</sequence>
<evidence type="ECO:0000256" key="6">
    <source>
        <dbReference type="ARBA" id="ARBA00023065"/>
    </source>
</evidence>
<comment type="subcellular location">
    <subcellularLocation>
        <location evidence="1">Cell membrane</location>
        <topology evidence="1">Multi-pass membrane protein</topology>
    </subcellularLocation>
</comment>
<evidence type="ECO:0000256" key="2">
    <source>
        <dbReference type="ARBA" id="ARBA00022448"/>
    </source>
</evidence>
<name>A0A6S6TGX0_9BACT</name>
<feature type="transmembrane region" description="Helical" evidence="9">
    <location>
        <begin position="51"/>
        <end position="70"/>
    </location>
</feature>
<dbReference type="GO" id="GO:0005254">
    <property type="term" value="F:chloride channel activity"/>
    <property type="evidence" value="ECO:0007669"/>
    <property type="project" value="InterPro"/>
</dbReference>
<gene>
    <name evidence="10" type="ORF">HELGO_WM41062</name>
</gene>
<comment type="similarity">
    <text evidence="8">Belongs to the anion channel-forming bestrophin (TC 1.A.46) family.</text>
</comment>
<dbReference type="PANTHER" id="PTHR33281:SF19">
    <property type="entry name" value="VOLTAGE-DEPENDENT ANION CHANNEL-FORMING PROTEIN YNEE"/>
    <property type="match status" value="1"/>
</dbReference>
<keyword evidence="2" id="KW-0813">Transport</keyword>
<evidence type="ECO:0000256" key="8">
    <source>
        <dbReference type="ARBA" id="ARBA00034708"/>
    </source>
</evidence>